<evidence type="ECO:0000313" key="2">
    <source>
        <dbReference type="Proteomes" id="UP000296049"/>
    </source>
</evidence>
<dbReference type="EMBL" id="KB742804">
    <property type="protein sequence ID" value="EOB04227.1"/>
    <property type="molecule type" value="Genomic_DNA"/>
</dbReference>
<dbReference type="AlphaFoldDB" id="R0K3G5"/>
<proteinExistence type="predicted"/>
<reference evidence="2" key="1">
    <citation type="journal article" date="2013" name="Nat. Genet.">
        <title>The duck genome and transcriptome provide insight into an avian influenza virus reservoir species.</title>
        <authorList>
            <person name="Huang Y."/>
            <person name="Li Y."/>
            <person name="Burt D.W."/>
            <person name="Chen H."/>
            <person name="Zhang Y."/>
            <person name="Qian W."/>
            <person name="Kim H."/>
            <person name="Gan S."/>
            <person name="Zhao Y."/>
            <person name="Li J."/>
            <person name="Yi K."/>
            <person name="Feng H."/>
            <person name="Zhu P."/>
            <person name="Li B."/>
            <person name="Liu Q."/>
            <person name="Fairley S."/>
            <person name="Magor K.E."/>
            <person name="Du Z."/>
            <person name="Hu X."/>
            <person name="Goodman L."/>
            <person name="Tafer H."/>
            <person name="Vignal A."/>
            <person name="Lee T."/>
            <person name="Kim K.W."/>
            <person name="Sheng Z."/>
            <person name="An Y."/>
            <person name="Searle S."/>
            <person name="Herrero J."/>
            <person name="Groenen M.A."/>
            <person name="Crooijmans R.P."/>
            <person name="Faraut T."/>
            <person name="Cai Q."/>
            <person name="Webster R.G."/>
            <person name="Aldridge J.R."/>
            <person name="Warren W.C."/>
            <person name="Bartschat S."/>
            <person name="Kehr S."/>
            <person name="Marz M."/>
            <person name="Stadler P.F."/>
            <person name="Smith J."/>
            <person name="Kraus R.H."/>
            <person name="Zhao Y."/>
            <person name="Ren L."/>
            <person name="Fei J."/>
            <person name="Morisson M."/>
            <person name="Kaiser P."/>
            <person name="Griffin D.K."/>
            <person name="Rao M."/>
            <person name="Pitel F."/>
            <person name="Wang J."/>
            <person name="Li N."/>
        </authorList>
    </citation>
    <scope>NUCLEOTIDE SEQUENCE [LARGE SCALE GENOMIC DNA]</scope>
</reference>
<evidence type="ECO:0000313" key="1">
    <source>
        <dbReference type="EMBL" id="EOB04227.1"/>
    </source>
</evidence>
<keyword evidence="2" id="KW-1185">Reference proteome</keyword>
<organism evidence="1 2">
    <name type="scientific">Anas platyrhynchos</name>
    <name type="common">Mallard</name>
    <name type="synonym">Anas boschas</name>
    <dbReference type="NCBI Taxonomy" id="8839"/>
    <lineage>
        <taxon>Eukaryota</taxon>
        <taxon>Metazoa</taxon>
        <taxon>Chordata</taxon>
        <taxon>Craniata</taxon>
        <taxon>Vertebrata</taxon>
        <taxon>Euteleostomi</taxon>
        <taxon>Archelosauria</taxon>
        <taxon>Archosauria</taxon>
        <taxon>Dinosauria</taxon>
        <taxon>Saurischia</taxon>
        <taxon>Theropoda</taxon>
        <taxon>Coelurosauria</taxon>
        <taxon>Aves</taxon>
        <taxon>Neognathae</taxon>
        <taxon>Galloanserae</taxon>
        <taxon>Anseriformes</taxon>
        <taxon>Anatidae</taxon>
        <taxon>Anatinae</taxon>
        <taxon>Anas</taxon>
    </lineage>
</organism>
<dbReference type="Proteomes" id="UP000296049">
    <property type="component" value="Unassembled WGS sequence"/>
</dbReference>
<sequence length="120" mass="13333">MQAQEEAEEEIQEESKCHPAHRCHQYLGLALASQVKPALGYLSSADSRSPPLETSLARSLLVIDYVEANKRVIGELFRRVSKQHCVVLQDVLRLSRPLVARGEGTGFGDKIKLIKPLSII</sequence>
<protein>
    <submittedName>
        <fullName evidence="1">Uncharacterized protein</fullName>
    </submittedName>
</protein>
<gene>
    <name evidence="1" type="ORF">Anapl_14700</name>
</gene>
<name>R0K3G5_ANAPL</name>
<accession>R0K3G5</accession>